<accession>A0A1I7GX25</accession>
<keyword evidence="2" id="KW-1185">Reference proteome</keyword>
<reference evidence="2" key="1">
    <citation type="submission" date="2016-10" db="EMBL/GenBank/DDBJ databases">
        <authorList>
            <person name="Varghese N."/>
            <person name="Submissions S."/>
        </authorList>
    </citation>
    <scope>NUCLEOTIDE SEQUENCE [LARGE SCALE GENOMIC DNA]</scope>
    <source>
        <strain evidence="2">LMG 15572</strain>
    </source>
</reference>
<protein>
    <submittedName>
        <fullName evidence="1">Uncharacterized protein</fullName>
    </submittedName>
</protein>
<name>A0A1I7GX25_9STRE</name>
<dbReference type="EMBL" id="FPBN01000002">
    <property type="protein sequence ID" value="SFU52979.1"/>
    <property type="molecule type" value="Genomic_DNA"/>
</dbReference>
<evidence type="ECO:0000313" key="2">
    <source>
        <dbReference type="Proteomes" id="UP000183629"/>
    </source>
</evidence>
<dbReference type="AlphaFoldDB" id="A0A1I7GX25"/>
<proteinExistence type="predicted"/>
<gene>
    <name evidence="1" type="ORF">SAMN05660328_102376</name>
</gene>
<evidence type="ECO:0000313" key="1">
    <source>
        <dbReference type="EMBL" id="SFU52979.1"/>
    </source>
</evidence>
<dbReference type="RefSeq" id="WP_074657812.1">
    <property type="nucleotide sequence ID" value="NZ_FOLZ01000002.1"/>
</dbReference>
<sequence length="138" mass="15668">MTITQEMELITLLSDVLSVLDGDIIQGLSPEARGLTRQKLIGQLQEDSASFSEGDMILLTYFNDSIQLLQTISDEDFQTVLEEQIALIDLKQGQSIFQELDDQQLIRLGEQLKAKSLKTTAEEEKTVSFLNRFFKPFH</sequence>
<dbReference type="Proteomes" id="UP000183629">
    <property type="component" value="Unassembled WGS sequence"/>
</dbReference>
<organism evidence="1 2">
    <name type="scientific">Streptococcus gallolyticus</name>
    <dbReference type="NCBI Taxonomy" id="315405"/>
    <lineage>
        <taxon>Bacteria</taxon>
        <taxon>Bacillati</taxon>
        <taxon>Bacillota</taxon>
        <taxon>Bacilli</taxon>
        <taxon>Lactobacillales</taxon>
        <taxon>Streptococcaceae</taxon>
        <taxon>Streptococcus</taxon>
    </lineage>
</organism>